<keyword evidence="8 9" id="KW-0472">Membrane</keyword>
<feature type="transmembrane region" description="Helical" evidence="9">
    <location>
        <begin position="430"/>
        <end position="454"/>
    </location>
</feature>
<evidence type="ECO:0000256" key="6">
    <source>
        <dbReference type="ARBA" id="ARBA00022989"/>
    </source>
</evidence>
<evidence type="ECO:0000313" key="10">
    <source>
        <dbReference type="EMBL" id="CAE8739421.1"/>
    </source>
</evidence>
<proteinExistence type="predicted"/>
<evidence type="ECO:0000256" key="9">
    <source>
        <dbReference type="SAM" id="Phobius"/>
    </source>
</evidence>
<protein>
    <recommendedName>
        <fullName evidence="12">Magnesium transporter</fullName>
    </recommendedName>
</protein>
<feature type="transmembrane region" description="Helical" evidence="9">
    <location>
        <begin position="397"/>
        <end position="418"/>
    </location>
</feature>
<keyword evidence="4" id="KW-0460">Magnesium</keyword>
<reference evidence="10" key="1">
    <citation type="submission" date="2021-02" db="EMBL/GenBank/DDBJ databases">
        <authorList>
            <person name="Dougan E. K."/>
            <person name="Rhodes N."/>
            <person name="Thang M."/>
            <person name="Chan C."/>
        </authorList>
    </citation>
    <scope>NUCLEOTIDE SEQUENCE</scope>
</reference>
<evidence type="ECO:0000256" key="7">
    <source>
        <dbReference type="ARBA" id="ARBA00023065"/>
    </source>
</evidence>
<evidence type="ECO:0000256" key="3">
    <source>
        <dbReference type="ARBA" id="ARBA00022692"/>
    </source>
</evidence>
<name>A0A813LTK1_POLGL</name>
<dbReference type="AlphaFoldDB" id="A0A813LTK1"/>
<keyword evidence="5" id="KW-0809">Transit peptide</keyword>
<dbReference type="InterPro" id="IPR039204">
    <property type="entry name" value="MRS2-like"/>
</dbReference>
<dbReference type="GO" id="GO:0016020">
    <property type="term" value="C:membrane"/>
    <property type="evidence" value="ECO:0007669"/>
    <property type="project" value="UniProtKB-SubCell"/>
</dbReference>
<keyword evidence="3 9" id="KW-0812">Transmembrane</keyword>
<comment type="caution">
    <text evidence="10">The sequence shown here is derived from an EMBL/GenBank/DDBJ whole genome shotgun (WGS) entry which is preliminary data.</text>
</comment>
<evidence type="ECO:0000256" key="5">
    <source>
        <dbReference type="ARBA" id="ARBA00022946"/>
    </source>
</evidence>
<dbReference type="PANTHER" id="PTHR13890:SF0">
    <property type="entry name" value="MAGNESIUM TRANSPORTER MRS2 HOMOLOG, MITOCHONDRIAL"/>
    <property type="match status" value="1"/>
</dbReference>
<dbReference type="Gene3D" id="1.20.58.340">
    <property type="entry name" value="Magnesium transport protein CorA, transmembrane region"/>
    <property type="match status" value="1"/>
</dbReference>
<keyword evidence="2" id="KW-0813">Transport</keyword>
<accession>A0A813LTK1</accession>
<evidence type="ECO:0000256" key="2">
    <source>
        <dbReference type="ARBA" id="ARBA00022448"/>
    </source>
</evidence>
<dbReference type="GO" id="GO:0015095">
    <property type="term" value="F:magnesium ion transmembrane transporter activity"/>
    <property type="evidence" value="ECO:0007669"/>
    <property type="project" value="TreeGrafter"/>
</dbReference>
<organism evidence="10 11">
    <name type="scientific">Polarella glacialis</name>
    <name type="common">Dinoflagellate</name>
    <dbReference type="NCBI Taxonomy" id="89957"/>
    <lineage>
        <taxon>Eukaryota</taxon>
        <taxon>Sar</taxon>
        <taxon>Alveolata</taxon>
        <taxon>Dinophyceae</taxon>
        <taxon>Suessiales</taxon>
        <taxon>Suessiaceae</taxon>
        <taxon>Polarella</taxon>
    </lineage>
</organism>
<gene>
    <name evidence="10" type="ORF">PGLA2088_LOCUS49604</name>
</gene>
<keyword evidence="7" id="KW-0406">Ion transport</keyword>
<dbReference type="Pfam" id="PF22099">
    <property type="entry name" value="MRS2-like"/>
    <property type="match status" value="1"/>
</dbReference>
<keyword evidence="6 9" id="KW-1133">Transmembrane helix</keyword>
<dbReference type="Proteomes" id="UP000626109">
    <property type="component" value="Unassembled WGS sequence"/>
</dbReference>
<evidence type="ECO:0000256" key="4">
    <source>
        <dbReference type="ARBA" id="ARBA00022842"/>
    </source>
</evidence>
<evidence type="ECO:0008006" key="12">
    <source>
        <dbReference type="Google" id="ProtNLM"/>
    </source>
</evidence>
<sequence>MLPFGHAVRPTAILTRPPLHRDSGCQGTCGVAAYLKCRAGFWDACGLCRKASCAGIQSLRRPARPRAGKRRRCADSAAQDAGTLPMAASASALMAAAKAAQVFSPARAPVPGASQFPVLSNRPFAYPAARLLPGGQMDVQAVVMRRQLVEDFGLKPRDIVALFSKDERRGFRFNVRSGAALLSLGRDGPAVIVEKRAAWILPRTGTIATISTKVQKKYMEVVALAVGSPSPKADGNDFGSELEDHGKDSVHFSLAVTEALLVMFLDRLTTMLHPSSAEATNLLRELTPTRSRQVDVTALQLETLRRTKQRLDYMLSQAKSFQQALLEALEDEDDLEELASSVGPTTEEWELCFEYYSQSAEELVLEATRLIEDLEDLERSIALRLSSRRLELEKIQLFLELLGLGLGTGALLTGAFGMNLPSGFESKRPAFFWKAFASILLACISVSTSLRYLVLRRLRRKGVGQLGRSAA</sequence>
<evidence type="ECO:0000313" key="11">
    <source>
        <dbReference type="Proteomes" id="UP000626109"/>
    </source>
</evidence>
<evidence type="ECO:0000256" key="8">
    <source>
        <dbReference type="ARBA" id="ARBA00023136"/>
    </source>
</evidence>
<dbReference type="PANTHER" id="PTHR13890">
    <property type="entry name" value="RNA SPLICING PROTEIN MRS2, MITOCHONDRIAL"/>
    <property type="match status" value="1"/>
</dbReference>
<evidence type="ECO:0000256" key="1">
    <source>
        <dbReference type="ARBA" id="ARBA00004141"/>
    </source>
</evidence>
<comment type="subcellular location">
    <subcellularLocation>
        <location evidence="1">Membrane</location>
        <topology evidence="1">Multi-pass membrane protein</topology>
    </subcellularLocation>
</comment>
<dbReference type="EMBL" id="CAJNNW010037105">
    <property type="protein sequence ID" value="CAE8739421.1"/>
    <property type="molecule type" value="Genomic_DNA"/>
</dbReference>